<evidence type="ECO:0000259" key="2">
    <source>
        <dbReference type="Pfam" id="PF00364"/>
    </source>
</evidence>
<sequence>MVPGGAVMKFRLKALQRMREPDELDSPTLLASPRGWIATFVVLIVVVAAGVWSFVGRLPVTVTAKGLLTHPAGTAQLQSPYTGTVRTMMVSPGLRVVRGQAVAEVLRADGTVRTVSSPFTGEVVTTSASEGAMVREGDGLLAMERTDAPRDRLVAMLFVPGDHALGIAPGRTVDLAVSNAPPGVFGLLRGRVTSISPYPLMAEGVAALVGGDLSARGYLTAEPPRLVVVDLLPDPRTMSGYSWTTETGPPMELQSQVTVTGTVTLSSQTPFNLLLGR</sequence>
<evidence type="ECO:0000313" key="3">
    <source>
        <dbReference type="EMBL" id="TQS20861.1"/>
    </source>
</evidence>
<evidence type="ECO:0000313" key="4">
    <source>
        <dbReference type="Proteomes" id="UP000316541"/>
    </source>
</evidence>
<gene>
    <name evidence="3" type="ORF">FLX08_13765</name>
</gene>
<feature type="domain" description="Lipoyl-binding" evidence="2">
    <location>
        <begin position="76"/>
        <end position="141"/>
    </location>
</feature>
<dbReference type="PANTHER" id="PTHR30386">
    <property type="entry name" value="MEMBRANE FUSION SUBUNIT OF EMRAB-TOLC MULTIDRUG EFFLUX PUMP"/>
    <property type="match status" value="1"/>
</dbReference>
<dbReference type="Gene3D" id="2.40.50.100">
    <property type="match status" value="1"/>
</dbReference>
<evidence type="ECO:0000256" key="1">
    <source>
        <dbReference type="SAM" id="Phobius"/>
    </source>
</evidence>
<reference evidence="3 4" key="1">
    <citation type="submission" date="2019-07" db="EMBL/GenBank/DDBJ databases">
        <title>Microbispora hainanensis DSM 45428.</title>
        <authorList>
            <person name="Thawai C."/>
        </authorList>
    </citation>
    <scope>NUCLEOTIDE SEQUENCE [LARGE SCALE GENOMIC DNA]</scope>
    <source>
        <strain evidence="3 4">DSM 45428</strain>
    </source>
</reference>
<dbReference type="InterPro" id="IPR050739">
    <property type="entry name" value="MFP"/>
</dbReference>
<dbReference type="InterPro" id="IPR000089">
    <property type="entry name" value="Biotin_lipoyl"/>
</dbReference>
<keyword evidence="1" id="KW-1133">Transmembrane helix</keyword>
<accession>A0A544YVR5</accession>
<dbReference type="AlphaFoldDB" id="A0A544YVR5"/>
<feature type="transmembrane region" description="Helical" evidence="1">
    <location>
        <begin position="35"/>
        <end position="55"/>
    </location>
</feature>
<comment type="caution">
    <text evidence="3">The sequence shown here is derived from an EMBL/GenBank/DDBJ whole genome shotgun (WGS) entry which is preliminary data.</text>
</comment>
<organism evidence="3 4">
    <name type="scientific">Microbispora hainanensis</name>
    <dbReference type="NCBI Taxonomy" id="568844"/>
    <lineage>
        <taxon>Bacteria</taxon>
        <taxon>Bacillati</taxon>
        <taxon>Actinomycetota</taxon>
        <taxon>Actinomycetes</taxon>
        <taxon>Streptosporangiales</taxon>
        <taxon>Streptosporangiaceae</taxon>
        <taxon>Microbispora</taxon>
    </lineage>
</organism>
<dbReference type="EMBL" id="VIRM01000014">
    <property type="protein sequence ID" value="TQS20861.1"/>
    <property type="molecule type" value="Genomic_DNA"/>
</dbReference>
<dbReference type="Proteomes" id="UP000316541">
    <property type="component" value="Unassembled WGS sequence"/>
</dbReference>
<keyword evidence="1" id="KW-0812">Transmembrane</keyword>
<name>A0A544YVR5_9ACTN</name>
<dbReference type="Pfam" id="PF00364">
    <property type="entry name" value="Biotin_lipoyl"/>
    <property type="match status" value="1"/>
</dbReference>
<protein>
    <submittedName>
        <fullName evidence="3">HlyD family efflux transporter periplasmic adaptor subunit</fullName>
    </submittedName>
</protein>
<keyword evidence="1" id="KW-0472">Membrane</keyword>
<proteinExistence type="predicted"/>
<dbReference type="SUPFAM" id="SSF51230">
    <property type="entry name" value="Single hybrid motif"/>
    <property type="match status" value="1"/>
</dbReference>
<dbReference type="InterPro" id="IPR011053">
    <property type="entry name" value="Single_hybrid_motif"/>
</dbReference>